<dbReference type="Proteomes" id="UP001638806">
    <property type="component" value="Unassembled WGS sequence"/>
</dbReference>
<reference evidence="1" key="1">
    <citation type="submission" date="2024-12" db="EMBL/GenBank/DDBJ databases">
        <title>Comparative genomics and development of molecular markers within Purpureocillium lilacinum and among Purpureocillium species.</title>
        <authorList>
            <person name="Yeh Z.-Y."/>
            <person name="Ni N.-T."/>
            <person name="Lo P.-H."/>
            <person name="Mushyakhwo K."/>
            <person name="Lin C.-F."/>
            <person name="Nai Y.-S."/>
        </authorList>
    </citation>
    <scope>NUCLEOTIDE SEQUENCE</scope>
    <source>
        <strain evidence="1">NCHU-NPUST-175</strain>
    </source>
</reference>
<evidence type="ECO:0000313" key="1">
    <source>
        <dbReference type="EMBL" id="KAL3963310.1"/>
    </source>
</evidence>
<name>A0ACC4E3V1_PURLI</name>
<sequence>MASKDMAAYHNSSMRDTTAVALQADHGVSFRTTPQYASEPPRTTILSALRPYIRLSSNMKASTALLALLAGFVTANPTTNDNLQRRQCPAGVDTAVNAGVSAVKMAFTLGGPANLQAALDEGVKCFKAKLGC</sequence>
<organism evidence="1 2">
    <name type="scientific">Purpureocillium lilacinum</name>
    <name type="common">Paecilomyces lilacinus</name>
    <dbReference type="NCBI Taxonomy" id="33203"/>
    <lineage>
        <taxon>Eukaryota</taxon>
        <taxon>Fungi</taxon>
        <taxon>Dikarya</taxon>
        <taxon>Ascomycota</taxon>
        <taxon>Pezizomycotina</taxon>
        <taxon>Sordariomycetes</taxon>
        <taxon>Hypocreomycetidae</taxon>
        <taxon>Hypocreales</taxon>
        <taxon>Ophiocordycipitaceae</taxon>
        <taxon>Purpureocillium</taxon>
    </lineage>
</organism>
<comment type="caution">
    <text evidence="1">The sequence shown here is derived from an EMBL/GenBank/DDBJ whole genome shotgun (WGS) entry which is preliminary data.</text>
</comment>
<protein>
    <submittedName>
        <fullName evidence="1">Uncharacterized protein</fullName>
    </submittedName>
</protein>
<evidence type="ECO:0000313" key="2">
    <source>
        <dbReference type="Proteomes" id="UP001638806"/>
    </source>
</evidence>
<keyword evidence="2" id="KW-1185">Reference proteome</keyword>
<accession>A0ACC4E3V1</accession>
<gene>
    <name evidence="1" type="ORF">ACCO45_000314</name>
</gene>
<proteinExistence type="predicted"/>
<dbReference type="EMBL" id="JBGNUJ010000002">
    <property type="protein sequence ID" value="KAL3963310.1"/>
    <property type="molecule type" value="Genomic_DNA"/>
</dbReference>